<evidence type="ECO:0000313" key="4">
    <source>
        <dbReference type="Proteomes" id="UP000634206"/>
    </source>
</evidence>
<dbReference type="EMBL" id="JAENIG010000003">
    <property type="protein sequence ID" value="MBK1854584.1"/>
    <property type="molecule type" value="Genomic_DNA"/>
</dbReference>
<dbReference type="Proteomes" id="UP000634206">
    <property type="component" value="Unassembled WGS sequence"/>
</dbReference>
<dbReference type="PROSITE" id="PS51257">
    <property type="entry name" value="PROKAR_LIPOPROTEIN"/>
    <property type="match status" value="1"/>
</dbReference>
<dbReference type="RefSeq" id="WP_309489191.1">
    <property type="nucleotide sequence ID" value="NZ_JAENIG010000003.1"/>
</dbReference>
<keyword evidence="4" id="KW-1185">Reference proteome</keyword>
<feature type="region of interest" description="Disordered" evidence="1">
    <location>
        <begin position="20"/>
        <end position="63"/>
    </location>
</feature>
<accession>A0AAE2SBB7</accession>
<gene>
    <name evidence="3" type="ORF">JIN83_06410</name>
</gene>
<feature type="chain" id="PRO_5042028673" evidence="2">
    <location>
        <begin position="21"/>
        <end position="109"/>
    </location>
</feature>
<evidence type="ECO:0000256" key="2">
    <source>
        <dbReference type="SAM" id="SignalP"/>
    </source>
</evidence>
<reference evidence="3" key="1">
    <citation type="submission" date="2021-01" db="EMBL/GenBank/DDBJ databases">
        <title>Modified the classification status of verrucomicrobia.</title>
        <authorList>
            <person name="Feng X."/>
        </authorList>
    </citation>
    <scope>NUCLEOTIDE SEQUENCE</scope>
    <source>
        <strain evidence="3">5K15</strain>
    </source>
</reference>
<feature type="region of interest" description="Disordered" evidence="1">
    <location>
        <begin position="80"/>
        <end position="109"/>
    </location>
</feature>
<evidence type="ECO:0000313" key="3">
    <source>
        <dbReference type="EMBL" id="MBK1854584.1"/>
    </source>
</evidence>
<dbReference type="AlphaFoldDB" id="A0AAE2SBB7"/>
<organism evidence="3 4">
    <name type="scientific">Oceaniferula flava</name>
    <dbReference type="NCBI Taxonomy" id="2800421"/>
    <lineage>
        <taxon>Bacteria</taxon>
        <taxon>Pseudomonadati</taxon>
        <taxon>Verrucomicrobiota</taxon>
        <taxon>Verrucomicrobiia</taxon>
        <taxon>Verrucomicrobiales</taxon>
        <taxon>Verrucomicrobiaceae</taxon>
        <taxon>Oceaniferula</taxon>
    </lineage>
</organism>
<proteinExistence type="predicted"/>
<sequence length="109" mass="11540">MKTRHITLLASVAAAFASCAPIPDSAPTTPPTQGSEVPAPMTEIDSNVPVGRPTPDGKKDMVISPYRPYNVINVSGYQSGDIVGDPSTARIDPKTNKPIANTSKHFRIP</sequence>
<protein>
    <submittedName>
        <fullName evidence="3">Uncharacterized protein</fullName>
    </submittedName>
</protein>
<comment type="caution">
    <text evidence="3">The sequence shown here is derived from an EMBL/GenBank/DDBJ whole genome shotgun (WGS) entry which is preliminary data.</text>
</comment>
<keyword evidence="2" id="KW-0732">Signal</keyword>
<evidence type="ECO:0000256" key="1">
    <source>
        <dbReference type="SAM" id="MobiDB-lite"/>
    </source>
</evidence>
<feature type="signal peptide" evidence="2">
    <location>
        <begin position="1"/>
        <end position="20"/>
    </location>
</feature>
<name>A0AAE2SBB7_9BACT</name>